<dbReference type="KEGG" id="tsa:AciPR4_1399"/>
<evidence type="ECO:0000259" key="3">
    <source>
        <dbReference type="Pfam" id="PF12969"/>
    </source>
</evidence>
<evidence type="ECO:0000313" key="5">
    <source>
        <dbReference type="Proteomes" id="UP000006844"/>
    </source>
</evidence>
<dbReference type="Pfam" id="PF12969">
    <property type="entry name" value="DUF3857"/>
    <property type="match status" value="1"/>
</dbReference>
<keyword evidence="1" id="KW-0732">Signal</keyword>
<gene>
    <name evidence="4" type="ordered locus">AciPR4_1399</name>
</gene>
<feature type="domain" description="Transglutaminase-like" evidence="2">
    <location>
        <begin position="302"/>
        <end position="378"/>
    </location>
</feature>
<feature type="signal peptide" evidence="1">
    <location>
        <begin position="1"/>
        <end position="24"/>
    </location>
</feature>
<dbReference type="STRING" id="401053.AciPR4_1399"/>
<accession>E8V0T1</accession>
<protein>
    <submittedName>
        <fullName evidence="4">Transglutaminase domain-containing protein</fullName>
    </submittedName>
</protein>
<dbReference type="InterPro" id="IPR002931">
    <property type="entry name" value="Transglutaminase-like"/>
</dbReference>
<dbReference type="Gene3D" id="3.10.620.30">
    <property type="match status" value="1"/>
</dbReference>
<feature type="domain" description="DUF3857" evidence="3">
    <location>
        <begin position="64"/>
        <end position="160"/>
    </location>
</feature>
<dbReference type="HOGENOM" id="CLU_418439_0_0_0"/>
<dbReference type="RefSeq" id="WP_013567955.1">
    <property type="nucleotide sequence ID" value="NC_014963.1"/>
</dbReference>
<sequence length="671" mass="75307">MKMRAGWCAVWIAAVYFVPAVAKADQWTAPTPDELKMTAQPEVPGAAAVYLQREILTDDALHMYSYYVRLKVLTEEGKKYGDVQLSFLKGNEGVNTTVTDIAGRTIQSDGTIVPFTGKPFEKMVEKTKDVKVMSKVFSMPAVQVGSILEYRYKLRWDDNYYLSPDWYPQEELFSRKAHYVWKPTDKMLTSKSNGHESLSNSIAWSPILPDNAKVKDTLLPGGNQHILELSLENVKPMPQEPFMPPIANTSYRVNFYYTSYRTADEYWKGEGKYWSKEQDKFIGQGSAVSAMVHATIVPGDTSDQKLRKLYAAVMELENTDYTRQHTSAEERMAGLREIKNADDVLTRKRGSSDQLAELFVAMVRSAGMKAYVMMVTNRERRMFNPNLLSLYQLDDAIAVVNVDGKDLFLDPGTRYCPYGHLEWRHSLAAGLRQVEGGVALANTAAEPYTFASTGRVADLKLDEERVLKGKVTESFEGDPAITWRHVALRGDEASLKDDLKKHLEEELPAGMEVTVNTVENLTAYEKPLKVSFTVSGRAGTATASRLLLPGDIFLVNNKPTFTQEKRETGVYFQEAAMYRDAMRIIYPATYTLESAPAKNSWKFQQRAAYTIENKPVANSVTVYRNLTMGDFFFAPKDYAELRAFYSKFEGADQDAIVLKVGAASAPAKAGS</sequence>
<proteinExistence type="predicted"/>
<keyword evidence="5" id="KW-1185">Reference proteome</keyword>
<evidence type="ECO:0000313" key="4">
    <source>
        <dbReference type="EMBL" id="ADV82222.1"/>
    </source>
</evidence>
<dbReference type="Gene3D" id="2.60.40.3140">
    <property type="match status" value="1"/>
</dbReference>
<dbReference type="Gene3D" id="2.60.120.1130">
    <property type="match status" value="1"/>
</dbReference>
<reference evidence="4 5" key="1">
    <citation type="journal article" date="2012" name="Stand. Genomic Sci.">
        <title>Complete genome sequence of Terriglobus saanensis type strain SP1PR4(T), an Acidobacteria from tundra soil.</title>
        <authorList>
            <person name="Rawat S.R."/>
            <person name="Mannisto M.K."/>
            <person name="Starovoytov V."/>
            <person name="Goodwin L."/>
            <person name="Nolan M."/>
            <person name="Hauser L."/>
            <person name="Land M."/>
            <person name="Davenport K.W."/>
            <person name="Woyke T."/>
            <person name="Haggblom M.M."/>
        </authorList>
    </citation>
    <scope>NUCLEOTIDE SEQUENCE</scope>
    <source>
        <strain evidence="5">ATCC BAA-1853 / DSM 23119 / SP1PR4</strain>
    </source>
</reference>
<dbReference type="Proteomes" id="UP000006844">
    <property type="component" value="Chromosome"/>
</dbReference>
<dbReference type="EMBL" id="CP002467">
    <property type="protein sequence ID" value="ADV82222.1"/>
    <property type="molecule type" value="Genomic_DNA"/>
</dbReference>
<feature type="chain" id="PRO_5003229006" evidence="1">
    <location>
        <begin position="25"/>
        <end position="671"/>
    </location>
</feature>
<dbReference type="eggNOG" id="COG1305">
    <property type="taxonomic scope" value="Bacteria"/>
</dbReference>
<name>E8V0T1_TERSS</name>
<evidence type="ECO:0000256" key="1">
    <source>
        <dbReference type="SAM" id="SignalP"/>
    </source>
</evidence>
<organism evidence="4 5">
    <name type="scientific">Terriglobus saanensis (strain ATCC BAA-1853 / DSM 23119 / SP1PR4)</name>
    <dbReference type="NCBI Taxonomy" id="401053"/>
    <lineage>
        <taxon>Bacteria</taxon>
        <taxon>Pseudomonadati</taxon>
        <taxon>Acidobacteriota</taxon>
        <taxon>Terriglobia</taxon>
        <taxon>Terriglobales</taxon>
        <taxon>Acidobacteriaceae</taxon>
        <taxon>Terriglobus</taxon>
    </lineage>
</organism>
<evidence type="ECO:0000259" key="2">
    <source>
        <dbReference type="Pfam" id="PF01841"/>
    </source>
</evidence>
<dbReference type="AlphaFoldDB" id="E8V0T1"/>
<dbReference type="Pfam" id="PF01841">
    <property type="entry name" value="Transglut_core"/>
    <property type="match status" value="1"/>
</dbReference>
<dbReference type="InterPro" id="IPR024618">
    <property type="entry name" value="DUF3857"/>
</dbReference>